<gene>
    <name evidence="1" type="ORF">J2S02_000750</name>
</gene>
<evidence type="ECO:0000313" key="1">
    <source>
        <dbReference type="EMBL" id="MDQ0224428.1"/>
    </source>
</evidence>
<name>A0ABT9YWQ8_9BACI</name>
<dbReference type="EMBL" id="JAUSTZ010000001">
    <property type="protein sequence ID" value="MDQ0224428.1"/>
    <property type="molecule type" value="Genomic_DNA"/>
</dbReference>
<proteinExistence type="predicted"/>
<dbReference type="Pfam" id="PF24716">
    <property type="entry name" value="WapI"/>
    <property type="match status" value="1"/>
</dbReference>
<dbReference type="Proteomes" id="UP001232245">
    <property type="component" value="Unassembled WGS sequence"/>
</dbReference>
<evidence type="ECO:0000313" key="2">
    <source>
        <dbReference type="Proteomes" id="UP001232245"/>
    </source>
</evidence>
<dbReference type="RefSeq" id="WP_174881896.1">
    <property type="nucleotide sequence ID" value="NZ_CADEPK010000455.1"/>
</dbReference>
<sequence>MAVLINDEKNVKMTLNFIANRFLHYEDSREDFENWIPFELLLTVEKESYEYLEKRGATFTLLEAKNLINNLDKIVSEKSGNLNIEKYQFSSSEGFFELAVDETYEDDQVYIELWINVGTYSDGRSFGYDKGFRFVVSVSVLEDFSVGLKSQLNSIL</sequence>
<reference evidence="1 2" key="1">
    <citation type="submission" date="2023-07" db="EMBL/GenBank/DDBJ databases">
        <title>Genomic Encyclopedia of Type Strains, Phase IV (KMG-IV): sequencing the most valuable type-strain genomes for metagenomic binning, comparative biology and taxonomic classification.</title>
        <authorList>
            <person name="Goeker M."/>
        </authorList>
    </citation>
    <scope>NUCLEOTIDE SEQUENCE [LARGE SCALE GENOMIC DNA]</scope>
    <source>
        <strain evidence="1 2">DSM 17723</strain>
    </source>
</reference>
<accession>A0ABT9YWQ8</accession>
<protein>
    <submittedName>
        <fullName evidence="1">Uncharacterized protein</fullName>
    </submittedName>
</protein>
<organism evidence="1 2">
    <name type="scientific">Metabacillus niabensis</name>
    <dbReference type="NCBI Taxonomy" id="324854"/>
    <lineage>
        <taxon>Bacteria</taxon>
        <taxon>Bacillati</taxon>
        <taxon>Bacillota</taxon>
        <taxon>Bacilli</taxon>
        <taxon>Bacillales</taxon>
        <taxon>Bacillaceae</taxon>
        <taxon>Metabacillus</taxon>
    </lineage>
</organism>
<dbReference type="InterPro" id="IPR056510">
    <property type="entry name" value="WapI"/>
</dbReference>
<comment type="caution">
    <text evidence="1">The sequence shown here is derived from an EMBL/GenBank/DDBJ whole genome shotgun (WGS) entry which is preliminary data.</text>
</comment>
<keyword evidence="2" id="KW-1185">Reference proteome</keyword>